<dbReference type="Gene3D" id="3.80.10.10">
    <property type="entry name" value="Ribonuclease Inhibitor"/>
    <property type="match status" value="1"/>
</dbReference>
<gene>
    <name evidence="2" type="ORF">J4Q44_G00091970</name>
</gene>
<dbReference type="PANTHER" id="PTHR22708">
    <property type="entry name" value="LEUCINE-RICH REPEAT-CONTAINING PROTEIN 56"/>
    <property type="match status" value="1"/>
</dbReference>
<dbReference type="InterPro" id="IPR040091">
    <property type="entry name" value="LRRC56"/>
</dbReference>
<keyword evidence="3" id="KW-1185">Reference proteome</keyword>
<organism evidence="2 3">
    <name type="scientific">Coregonus suidteri</name>
    <dbReference type="NCBI Taxonomy" id="861788"/>
    <lineage>
        <taxon>Eukaryota</taxon>
        <taxon>Metazoa</taxon>
        <taxon>Chordata</taxon>
        <taxon>Craniata</taxon>
        <taxon>Vertebrata</taxon>
        <taxon>Euteleostomi</taxon>
        <taxon>Actinopterygii</taxon>
        <taxon>Neopterygii</taxon>
        <taxon>Teleostei</taxon>
        <taxon>Protacanthopterygii</taxon>
        <taxon>Salmoniformes</taxon>
        <taxon>Salmonidae</taxon>
        <taxon>Coregoninae</taxon>
        <taxon>Coregonus</taxon>
    </lineage>
</organism>
<dbReference type="Proteomes" id="UP001356427">
    <property type="component" value="Unassembled WGS sequence"/>
</dbReference>
<accession>A0AAN8QX93</accession>
<proteinExistence type="predicted"/>
<dbReference type="InterPro" id="IPR032675">
    <property type="entry name" value="LRR_dom_sf"/>
</dbReference>
<reference evidence="2 3" key="1">
    <citation type="submission" date="2021-04" db="EMBL/GenBank/DDBJ databases">
        <authorList>
            <person name="De Guttry C."/>
            <person name="Zahm M."/>
            <person name="Klopp C."/>
            <person name="Cabau C."/>
            <person name="Louis A."/>
            <person name="Berthelot C."/>
            <person name="Parey E."/>
            <person name="Roest Crollius H."/>
            <person name="Montfort J."/>
            <person name="Robinson-Rechavi M."/>
            <person name="Bucao C."/>
            <person name="Bouchez O."/>
            <person name="Gislard M."/>
            <person name="Lluch J."/>
            <person name="Milhes M."/>
            <person name="Lampietro C."/>
            <person name="Lopez Roques C."/>
            <person name="Donnadieu C."/>
            <person name="Braasch I."/>
            <person name="Desvignes T."/>
            <person name="Postlethwait J."/>
            <person name="Bobe J."/>
            <person name="Wedekind C."/>
            <person name="Guiguen Y."/>
        </authorList>
    </citation>
    <scope>NUCLEOTIDE SEQUENCE [LARGE SCALE GENOMIC DNA]</scope>
    <source>
        <strain evidence="2">Cs_M1</strain>
        <tissue evidence="2">Blood</tissue>
    </source>
</reference>
<evidence type="ECO:0000313" key="3">
    <source>
        <dbReference type="Proteomes" id="UP001356427"/>
    </source>
</evidence>
<protein>
    <recommendedName>
        <fullName evidence="4">Leucine-rich repeat-containing protein 56</fullName>
    </recommendedName>
</protein>
<dbReference type="PANTHER" id="PTHR22708:SF0">
    <property type="entry name" value="LEUCINE-RICH REPEAT-CONTAINING PROTEIN 56"/>
    <property type="match status" value="1"/>
</dbReference>
<sequence length="199" mass="21845">MLENLQLLDLEGNAVDDLVQVQYLGLCSQLRTLTLKGNPVCMRPHPNTTQSEEEEGYSYWLAVRELVPQLQYLDDMSAGSRALSPSGSRPSSADADPASVDPDASVLTHGAGKVLFCGNPVQAIRARQQKMRTAAPSPVSTPRAPPLYVLEHMYDLLEQDGRQRSDVFSEGGEEPGRVTGQTLARQTYLSNPPLQMCFR</sequence>
<evidence type="ECO:0000313" key="2">
    <source>
        <dbReference type="EMBL" id="KAK6320090.1"/>
    </source>
</evidence>
<dbReference type="SUPFAM" id="SSF52058">
    <property type="entry name" value="L domain-like"/>
    <property type="match status" value="1"/>
</dbReference>
<name>A0AAN8QX93_9TELE</name>
<dbReference type="AlphaFoldDB" id="A0AAN8QX93"/>
<evidence type="ECO:0008006" key="4">
    <source>
        <dbReference type="Google" id="ProtNLM"/>
    </source>
</evidence>
<evidence type="ECO:0000256" key="1">
    <source>
        <dbReference type="SAM" id="MobiDB-lite"/>
    </source>
</evidence>
<comment type="caution">
    <text evidence="2">The sequence shown here is derived from an EMBL/GenBank/DDBJ whole genome shotgun (WGS) entry which is preliminary data.</text>
</comment>
<feature type="region of interest" description="Disordered" evidence="1">
    <location>
        <begin position="78"/>
        <end position="104"/>
    </location>
</feature>
<dbReference type="EMBL" id="JAGTTL010000007">
    <property type="protein sequence ID" value="KAK6320090.1"/>
    <property type="molecule type" value="Genomic_DNA"/>
</dbReference>